<dbReference type="InterPro" id="IPR036291">
    <property type="entry name" value="NAD(P)-bd_dom_sf"/>
</dbReference>
<dbReference type="InterPro" id="IPR028939">
    <property type="entry name" value="P5C_Rdtase_cat_N"/>
</dbReference>
<dbReference type="AlphaFoldDB" id="A0A840X4V2"/>
<evidence type="ECO:0000256" key="1">
    <source>
        <dbReference type="ARBA" id="ARBA00005525"/>
    </source>
</evidence>
<dbReference type="UniPathway" id="UPA00098">
    <property type="reaction ID" value="UER00361"/>
</dbReference>
<keyword evidence="4" id="KW-0963">Cytoplasm</keyword>
<dbReference type="Pfam" id="PF03807">
    <property type="entry name" value="F420_oxidored"/>
    <property type="match status" value="1"/>
</dbReference>
<dbReference type="EC" id="1.5.1.2" evidence="4 5"/>
<evidence type="ECO:0000256" key="2">
    <source>
        <dbReference type="ARBA" id="ARBA00022857"/>
    </source>
</evidence>
<protein>
    <recommendedName>
        <fullName evidence="4 5">Pyrroline-5-carboxylate reductase</fullName>
        <shortName evidence="4">P5C reductase</shortName>
        <shortName evidence="4">P5CR</shortName>
        <ecNumber evidence="4 5">1.5.1.2</ecNumber>
    </recommendedName>
    <alternativeName>
        <fullName evidence="4">PCA reductase</fullName>
    </alternativeName>
</protein>
<dbReference type="GO" id="GO:0004735">
    <property type="term" value="F:pyrroline-5-carboxylate reductase activity"/>
    <property type="evidence" value="ECO:0007669"/>
    <property type="project" value="UniProtKB-UniRule"/>
</dbReference>
<reference evidence="9 10" key="1">
    <citation type="submission" date="2020-08" db="EMBL/GenBank/DDBJ databases">
        <title>Genomic Encyclopedia of Type Strains, Phase IV (KMG-IV): sequencing the most valuable type-strain genomes for metagenomic binning, comparative biology and taxonomic classification.</title>
        <authorList>
            <person name="Goeker M."/>
        </authorList>
    </citation>
    <scope>NUCLEOTIDE SEQUENCE [LARGE SCALE GENOMIC DNA]</scope>
    <source>
        <strain evidence="9 10">DSM 103377</strain>
    </source>
</reference>
<dbReference type="SUPFAM" id="SSF51735">
    <property type="entry name" value="NAD(P)-binding Rossmann-fold domains"/>
    <property type="match status" value="1"/>
</dbReference>
<comment type="subcellular location">
    <subcellularLocation>
        <location evidence="4">Cytoplasm</location>
    </subcellularLocation>
</comment>
<dbReference type="RefSeq" id="WP_184012784.1">
    <property type="nucleotide sequence ID" value="NZ_JACIJS010000009.1"/>
</dbReference>
<dbReference type="Gene3D" id="3.40.50.720">
    <property type="entry name" value="NAD(P)-binding Rossmann-like Domain"/>
    <property type="match status" value="1"/>
</dbReference>
<sequence length="273" mass="28086">MSMQSIEARGLVLLGCGKMGSAMLEGWLAQGLSASSITVIDPYPSARLEALQAEGLHLNTPLPKAPAVCLLAVKPQMMAEALPQIGDLAKADTVFLSIAAGTSIDWFEGALGRRAPIIRAMPNTPAAVGRGITALVGNAQASEAQMAMAESLLSAVGQTVRIEDETMMDAITGVSGSGPAYVFHMIETMAAAGVAEGLPEDLAMQLAKATVAGAGVLAMEADEDPSQLRVNVTSPQGTTAAGLEVLMDHQTGLPPLIKRTVAAAAERSRELGK</sequence>
<dbReference type="GO" id="GO:0005737">
    <property type="term" value="C:cytoplasm"/>
    <property type="evidence" value="ECO:0007669"/>
    <property type="project" value="UniProtKB-SubCell"/>
</dbReference>
<keyword evidence="10" id="KW-1185">Reference proteome</keyword>
<comment type="pathway">
    <text evidence="4">Amino-acid biosynthesis; L-proline biosynthesis; L-proline from L-glutamate 5-semialdehyde: step 1/1.</text>
</comment>
<keyword evidence="4" id="KW-0028">Amino-acid biosynthesis</keyword>
<dbReference type="InterPro" id="IPR029036">
    <property type="entry name" value="P5CR_dimer"/>
</dbReference>
<gene>
    <name evidence="4" type="primary">proC</name>
    <name evidence="9" type="ORF">FHS89_002868</name>
</gene>
<comment type="catalytic activity">
    <reaction evidence="4">
        <text>L-proline + NADP(+) = (S)-1-pyrroline-5-carboxylate + NADPH + 2 H(+)</text>
        <dbReference type="Rhea" id="RHEA:14109"/>
        <dbReference type="ChEBI" id="CHEBI:15378"/>
        <dbReference type="ChEBI" id="CHEBI:17388"/>
        <dbReference type="ChEBI" id="CHEBI:57783"/>
        <dbReference type="ChEBI" id="CHEBI:58349"/>
        <dbReference type="ChEBI" id="CHEBI:60039"/>
        <dbReference type="EC" id="1.5.1.2"/>
    </reaction>
</comment>
<comment type="function">
    <text evidence="4">Catalyzes the reduction of 1-pyrroline-5-carboxylate (PCA) to L-proline.</text>
</comment>
<dbReference type="PANTHER" id="PTHR11645:SF0">
    <property type="entry name" value="PYRROLINE-5-CARBOXYLATE REDUCTASE 3"/>
    <property type="match status" value="1"/>
</dbReference>
<evidence type="ECO:0000313" key="10">
    <source>
        <dbReference type="Proteomes" id="UP000553766"/>
    </source>
</evidence>
<evidence type="ECO:0000256" key="3">
    <source>
        <dbReference type="ARBA" id="ARBA00023002"/>
    </source>
</evidence>
<evidence type="ECO:0000259" key="8">
    <source>
        <dbReference type="Pfam" id="PF14748"/>
    </source>
</evidence>
<organism evidence="9 10">
    <name type="scientific">Rubricella aquisinus</name>
    <dbReference type="NCBI Taxonomy" id="2028108"/>
    <lineage>
        <taxon>Bacteria</taxon>
        <taxon>Pseudomonadati</taxon>
        <taxon>Pseudomonadota</taxon>
        <taxon>Alphaproteobacteria</taxon>
        <taxon>Rhodobacterales</taxon>
        <taxon>Paracoccaceae</taxon>
        <taxon>Rubricella</taxon>
    </lineage>
</organism>
<name>A0A840X4V2_9RHOB</name>
<evidence type="ECO:0000256" key="4">
    <source>
        <dbReference type="HAMAP-Rule" id="MF_01925"/>
    </source>
</evidence>
<dbReference type="InterPro" id="IPR000304">
    <property type="entry name" value="Pyrroline-COOH_reductase"/>
</dbReference>
<evidence type="ECO:0000259" key="7">
    <source>
        <dbReference type="Pfam" id="PF03807"/>
    </source>
</evidence>
<dbReference type="PANTHER" id="PTHR11645">
    <property type="entry name" value="PYRROLINE-5-CARBOXYLATE REDUCTASE"/>
    <property type="match status" value="1"/>
</dbReference>
<comment type="catalytic activity">
    <reaction evidence="4">
        <text>L-proline + NAD(+) = (S)-1-pyrroline-5-carboxylate + NADH + 2 H(+)</text>
        <dbReference type="Rhea" id="RHEA:14105"/>
        <dbReference type="ChEBI" id="CHEBI:15378"/>
        <dbReference type="ChEBI" id="CHEBI:17388"/>
        <dbReference type="ChEBI" id="CHEBI:57540"/>
        <dbReference type="ChEBI" id="CHEBI:57945"/>
        <dbReference type="ChEBI" id="CHEBI:60039"/>
        <dbReference type="EC" id="1.5.1.2"/>
    </reaction>
</comment>
<dbReference type="HAMAP" id="MF_01925">
    <property type="entry name" value="P5C_reductase"/>
    <property type="match status" value="1"/>
</dbReference>
<dbReference type="Pfam" id="PF14748">
    <property type="entry name" value="P5CR_dimer"/>
    <property type="match status" value="1"/>
</dbReference>
<evidence type="ECO:0000256" key="6">
    <source>
        <dbReference type="PIRSR" id="PIRSR000193-1"/>
    </source>
</evidence>
<dbReference type="FunFam" id="1.10.3730.10:FF:000001">
    <property type="entry name" value="Pyrroline-5-carboxylate reductase"/>
    <property type="match status" value="1"/>
</dbReference>
<dbReference type="PIRSF" id="PIRSF000193">
    <property type="entry name" value="Pyrrol-5-carb_rd"/>
    <property type="match status" value="1"/>
</dbReference>
<dbReference type="SUPFAM" id="SSF48179">
    <property type="entry name" value="6-phosphogluconate dehydrogenase C-terminal domain-like"/>
    <property type="match status" value="1"/>
</dbReference>
<accession>A0A840X4V2</accession>
<keyword evidence="4" id="KW-0641">Proline biosynthesis</keyword>
<dbReference type="Proteomes" id="UP000553766">
    <property type="component" value="Unassembled WGS sequence"/>
</dbReference>
<dbReference type="InterPro" id="IPR008927">
    <property type="entry name" value="6-PGluconate_DH-like_C_sf"/>
</dbReference>
<dbReference type="GO" id="GO:0055129">
    <property type="term" value="P:L-proline biosynthetic process"/>
    <property type="evidence" value="ECO:0007669"/>
    <property type="project" value="UniProtKB-UniRule"/>
</dbReference>
<feature type="binding site" evidence="6">
    <location>
        <begin position="14"/>
        <end position="19"/>
    </location>
    <ligand>
        <name>NADP(+)</name>
        <dbReference type="ChEBI" id="CHEBI:58349"/>
    </ligand>
</feature>
<feature type="binding site" evidence="6">
    <location>
        <begin position="72"/>
        <end position="75"/>
    </location>
    <ligand>
        <name>NADP(+)</name>
        <dbReference type="ChEBI" id="CHEBI:58349"/>
    </ligand>
</feature>
<dbReference type="EMBL" id="JACIJS010000009">
    <property type="protein sequence ID" value="MBB5516826.1"/>
    <property type="molecule type" value="Genomic_DNA"/>
</dbReference>
<evidence type="ECO:0000256" key="5">
    <source>
        <dbReference type="NCBIfam" id="TIGR00112"/>
    </source>
</evidence>
<comment type="caution">
    <text evidence="9">The sequence shown here is derived from an EMBL/GenBank/DDBJ whole genome shotgun (WGS) entry which is preliminary data.</text>
</comment>
<proteinExistence type="inferred from homology"/>
<dbReference type="NCBIfam" id="TIGR00112">
    <property type="entry name" value="proC"/>
    <property type="match status" value="1"/>
</dbReference>
<feature type="binding site" evidence="6">
    <location>
        <position position="59"/>
    </location>
    <ligand>
        <name>NADPH</name>
        <dbReference type="ChEBI" id="CHEBI:57783"/>
    </ligand>
</feature>
<evidence type="ECO:0000313" key="9">
    <source>
        <dbReference type="EMBL" id="MBB5516826.1"/>
    </source>
</evidence>
<comment type="similarity">
    <text evidence="1 4">Belongs to the pyrroline-5-carboxylate reductase family.</text>
</comment>
<feature type="domain" description="Pyrroline-5-carboxylate reductase dimerisation" evidence="8">
    <location>
        <begin position="165"/>
        <end position="271"/>
    </location>
</feature>
<dbReference type="Gene3D" id="1.10.3730.10">
    <property type="entry name" value="ProC C-terminal domain-like"/>
    <property type="match status" value="1"/>
</dbReference>
<keyword evidence="3 4" id="KW-0560">Oxidoreductase</keyword>
<feature type="domain" description="Pyrroline-5-carboxylate reductase catalytic N-terminal" evidence="7">
    <location>
        <begin position="13"/>
        <end position="101"/>
    </location>
</feature>
<keyword evidence="2 4" id="KW-0521">NADP</keyword>